<dbReference type="EMBL" id="NBYY01000031">
    <property type="protein sequence ID" value="PCS21729.1"/>
    <property type="molecule type" value="Genomic_DNA"/>
</dbReference>
<feature type="domain" description="Transposase DDE" evidence="1">
    <location>
        <begin position="8"/>
        <end position="46"/>
    </location>
</feature>
<evidence type="ECO:0000259" key="1">
    <source>
        <dbReference type="Pfam" id="PF13612"/>
    </source>
</evidence>
<proteinExistence type="predicted"/>
<dbReference type="InterPro" id="IPR025668">
    <property type="entry name" value="Tnp_DDE_dom"/>
</dbReference>
<comment type="caution">
    <text evidence="2">The sequence shown here is derived from an EMBL/GenBank/DDBJ whole genome shotgun (WGS) entry which is preliminary data.</text>
</comment>
<dbReference type="AlphaFoldDB" id="A0A2A5T0N0"/>
<protein>
    <submittedName>
        <fullName evidence="2">Mobile element protein</fullName>
    </submittedName>
</protein>
<dbReference type="RefSeq" id="WP_199399548.1">
    <property type="nucleotide sequence ID" value="NZ_NBYY01000031.1"/>
</dbReference>
<evidence type="ECO:0000313" key="2">
    <source>
        <dbReference type="EMBL" id="PCS21729.1"/>
    </source>
</evidence>
<reference evidence="3" key="1">
    <citation type="submission" date="2017-04" db="EMBL/GenBank/DDBJ databases">
        <title>Genome evolution of the luminous symbionts of deep sea anglerfish.</title>
        <authorList>
            <person name="Hendry T.A."/>
        </authorList>
    </citation>
    <scope>NUCLEOTIDE SEQUENCE [LARGE SCALE GENOMIC DNA]</scope>
</reference>
<keyword evidence="3" id="KW-1185">Reference proteome</keyword>
<gene>
    <name evidence="2" type="ORF">BTN49_2741</name>
</gene>
<accession>A0A2A5T0N0</accession>
<dbReference type="Pfam" id="PF13612">
    <property type="entry name" value="DDE_Tnp_1_3"/>
    <property type="match status" value="1"/>
</dbReference>
<evidence type="ECO:0000313" key="3">
    <source>
        <dbReference type="Proteomes" id="UP000219020"/>
    </source>
</evidence>
<dbReference type="Proteomes" id="UP000219020">
    <property type="component" value="Unassembled WGS sequence"/>
</dbReference>
<sequence>MFLPHLPLGIAFVDWSKLQVCYNLRILRYQVFKGSSKRGKGTIGWFSASNYTL</sequence>
<name>A0A2A5T0N0_9GAMM</name>
<dbReference type="GeneID" id="78828778"/>
<organism evidence="2 3">
    <name type="scientific">Candidatus Enterovibrio escicola</name>
    <dbReference type="NCBI Taxonomy" id="1927127"/>
    <lineage>
        <taxon>Bacteria</taxon>
        <taxon>Pseudomonadati</taxon>
        <taxon>Pseudomonadota</taxon>
        <taxon>Gammaproteobacteria</taxon>
        <taxon>Vibrionales</taxon>
        <taxon>Vibrionaceae</taxon>
        <taxon>Enterovibrio</taxon>
    </lineage>
</organism>